<evidence type="ECO:0000313" key="17">
    <source>
        <dbReference type="Proteomes" id="UP001620645"/>
    </source>
</evidence>
<evidence type="ECO:0000259" key="15">
    <source>
        <dbReference type="Pfam" id="PF00852"/>
    </source>
</evidence>
<accession>A0ABD2INP3</accession>
<dbReference type="AlphaFoldDB" id="A0ABD2INP3"/>
<dbReference type="EC" id="2.4.1.-" evidence="12"/>
<evidence type="ECO:0000256" key="5">
    <source>
        <dbReference type="ARBA" id="ARBA00022679"/>
    </source>
</evidence>
<keyword evidence="5 12" id="KW-0808">Transferase</keyword>
<dbReference type="Pfam" id="PF00852">
    <property type="entry name" value="Glyco_transf_10"/>
    <property type="match status" value="1"/>
</dbReference>
<dbReference type="FunFam" id="3.40.50.11660:FF:000002">
    <property type="entry name" value="Alpha-(1,3)-fucosyltransferase"/>
    <property type="match status" value="1"/>
</dbReference>
<dbReference type="GO" id="GO:0032580">
    <property type="term" value="C:Golgi cisterna membrane"/>
    <property type="evidence" value="ECO:0007669"/>
    <property type="project" value="UniProtKB-SubCell"/>
</dbReference>
<keyword evidence="10" id="KW-0472">Membrane</keyword>
<comment type="subcellular location">
    <subcellularLocation>
        <location evidence="1 12">Golgi apparatus</location>
        <location evidence="1 12">Golgi stack membrane</location>
        <topology evidence="1 12">Single-pass type II membrane protein</topology>
    </subcellularLocation>
</comment>
<keyword evidence="4 12" id="KW-0328">Glycosyltransferase</keyword>
<gene>
    <name evidence="16" type="ORF">niasHS_013964</name>
</gene>
<dbReference type="InterPro" id="IPR055270">
    <property type="entry name" value="Glyco_tran_10_C"/>
</dbReference>
<keyword evidence="6 12" id="KW-0812">Transmembrane</keyword>
<comment type="similarity">
    <text evidence="3 12">Belongs to the glycosyltransferase 10 family.</text>
</comment>
<evidence type="ECO:0000256" key="8">
    <source>
        <dbReference type="ARBA" id="ARBA00022989"/>
    </source>
</evidence>
<dbReference type="EMBL" id="JBICCN010000300">
    <property type="protein sequence ID" value="KAL3079682.1"/>
    <property type="molecule type" value="Genomic_DNA"/>
</dbReference>
<keyword evidence="7" id="KW-0735">Signal-anchor</keyword>
<dbReference type="PANTHER" id="PTHR48438">
    <property type="entry name" value="ALPHA-(1,3)-FUCOSYLTRANSFERASE C-RELATED"/>
    <property type="match status" value="1"/>
</dbReference>
<comment type="pathway">
    <text evidence="2">Protein modification; protein glycosylation.</text>
</comment>
<keyword evidence="14" id="KW-0732">Signal</keyword>
<feature type="chain" id="PRO_5044864594" description="Fucosyltransferase" evidence="14">
    <location>
        <begin position="22"/>
        <end position="281"/>
    </location>
</feature>
<evidence type="ECO:0000256" key="4">
    <source>
        <dbReference type="ARBA" id="ARBA00022676"/>
    </source>
</evidence>
<evidence type="ECO:0000256" key="11">
    <source>
        <dbReference type="ARBA" id="ARBA00023180"/>
    </source>
</evidence>
<evidence type="ECO:0000256" key="1">
    <source>
        <dbReference type="ARBA" id="ARBA00004447"/>
    </source>
</evidence>
<organism evidence="16 17">
    <name type="scientific">Heterodera schachtii</name>
    <name type="common">Sugarbeet cyst nematode worm</name>
    <name type="synonym">Tylenchus schachtii</name>
    <dbReference type="NCBI Taxonomy" id="97005"/>
    <lineage>
        <taxon>Eukaryota</taxon>
        <taxon>Metazoa</taxon>
        <taxon>Ecdysozoa</taxon>
        <taxon>Nematoda</taxon>
        <taxon>Chromadorea</taxon>
        <taxon>Rhabditida</taxon>
        <taxon>Tylenchina</taxon>
        <taxon>Tylenchomorpha</taxon>
        <taxon>Tylenchoidea</taxon>
        <taxon>Heteroderidae</taxon>
        <taxon>Heteroderinae</taxon>
        <taxon>Heterodera</taxon>
    </lineage>
</organism>
<sequence length="281" mass="31974">MHLFYVLIAAALFNLHSFTNGQQPSHGPPLQSTDGKNGEKPPAAVGGLTFGFPPKGGGHCDEGLLICYQGIFQQHIVGISGSNFRAKRTFFVRDENIQKRMALKKRLAVQFVSNCNVPSGRDLLTARLQQLLQVDVYGKCNNRVHCKDECYQREQESHFFYLAFENAVCPNYVTEKFWKALRNLVVPIVLSRKVMEEVGIPNGTFIAVDDFNSVKALVDYLKKLQRDKDKYMGFFNWTKAYQKHRSGHGIQPPLCQLCEIAHTQRHSRDTIKTYAQTFKDI</sequence>
<dbReference type="Gene3D" id="3.40.50.11660">
    <property type="entry name" value="Glycosyl transferase family 10, C-terminal domain"/>
    <property type="match status" value="1"/>
</dbReference>
<feature type="region of interest" description="Disordered" evidence="13">
    <location>
        <begin position="23"/>
        <end position="45"/>
    </location>
</feature>
<evidence type="ECO:0000256" key="10">
    <source>
        <dbReference type="ARBA" id="ARBA00023136"/>
    </source>
</evidence>
<comment type="caution">
    <text evidence="16">The sequence shown here is derived from an EMBL/GenBank/DDBJ whole genome shotgun (WGS) entry which is preliminary data.</text>
</comment>
<keyword evidence="11" id="KW-0325">Glycoprotein</keyword>
<evidence type="ECO:0000256" key="2">
    <source>
        <dbReference type="ARBA" id="ARBA00004922"/>
    </source>
</evidence>
<evidence type="ECO:0000256" key="13">
    <source>
        <dbReference type="SAM" id="MobiDB-lite"/>
    </source>
</evidence>
<feature type="compositionally biased region" description="Polar residues" evidence="13">
    <location>
        <begin position="23"/>
        <end position="35"/>
    </location>
</feature>
<name>A0ABD2INP3_HETSC</name>
<evidence type="ECO:0000256" key="6">
    <source>
        <dbReference type="ARBA" id="ARBA00022692"/>
    </source>
</evidence>
<dbReference type="Proteomes" id="UP001620645">
    <property type="component" value="Unassembled WGS sequence"/>
</dbReference>
<reference evidence="16 17" key="1">
    <citation type="submission" date="2024-10" db="EMBL/GenBank/DDBJ databases">
        <authorList>
            <person name="Kim D."/>
        </authorList>
    </citation>
    <scope>NUCLEOTIDE SEQUENCE [LARGE SCALE GENOMIC DNA]</scope>
    <source>
        <strain evidence="16">Taebaek</strain>
    </source>
</reference>
<evidence type="ECO:0000256" key="7">
    <source>
        <dbReference type="ARBA" id="ARBA00022968"/>
    </source>
</evidence>
<evidence type="ECO:0000256" key="9">
    <source>
        <dbReference type="ARBA" id="ARBA00023034"/>
    </source>
</evidence>
<evidence type="ECO:0000313" key="16">
    <source>
        <dbReference type="EMBL" id="KAL3079682.1"/>
    </source>
</evidence>
<feature type="domain" description="Fucosyltransferase C-terminal" evidence="15">
    <location>
        <begin position="103"/>
        <end position="273"/>
    </location>
</feature>
<proteinExistence type="inferred from homology"/>
<dbReference type="InterPro" id="IPR001503">
    <property type="entry name" value="Glyco_trans_10"/>
</dbReference>
<feature type="signal peptide" evidence="14">
    <location>
        <begin position="1"/>
        <end position="21"/>
    </location>
</feature>
<dbReference type="GO" id="GO:0008417">
    <property type="term" value="F:fucosyltransferase activity"/>
    <property type="evidence" value="ECO:0007669"/>
    <property type="project" value="UniProtKB-ARBA"/>
</dbReference>
<keyword evidence="17" id="KW-1185">Reference proteome</keyword>
<dbReference type="InterPro" id="IPR038577">
    <property type="entry name" value="GT10-like_C_sf"/>
</dbReference>
<evidence type="ECO:0000256" key="3">
    <source>
        <dbReference type="ARBA" id="ARBA00008919"/>
    </source>
</evidence>
<keyword evidence="8" id="KW-1133">Transmembrane helix</keyword>
<evidence type="ECO:0000256" key="14">
    <source>
        <dbReference type="SAM" id="SignalP"/>
    </source>
</evidence>
<protein>
    <recommendedName>
        <fullName evidence="12">Fucosyltransferase</fullName>
        <ecNumber evidence="12">2.4.1.-</ecNumber>
    </recommendedName>
</protein>
<dbReference type="SUPFAM" id="SSF53756">
    <property type="entry name" value="UDP-Glycosyltransferase/glycogen phosphorylase"/>
    <property type="match status" value="1"/>
</dbReference>
<evidence type="ECO:0000256" key="12">
    <source>
        <dbReference type="RuleBase" id="RU003832"/>
    </source>
</evidence>
<dbReference type="PANTHER" id="PTHR48438:SF1">
    <property type="entry name" value="ALPHA-(1,3)-FUCOSYLTRANSFERASE C-RELATED"/>
    <property type="match status" value="1"/>
</dbReference>
<keyword evidence="9 12" id="KW-0333">Golgi apparatus</keyword>